<protein>
    <recommendedName>
        <fullName evidence="5 8">Aldose 1-epimerase</fullName>
        <ecNumber evidence="4 8">5.1.3.3</ecNumber>
    </recommendedName>
</protein>
<feature type="binding site" evidence="10">
    <location>
        <position position="252"/>
    </location>
    <ligand>
        <name>beta-D-galactose</name>
        <dbReference type="ChEBI" id="CHEBI:27667"/>
    </ligand>
</feature>
<comment type="catalytic activity">
    <reaction evidence="1 8">
        <text>alpha-D-glucose = beta-D-glucose</text>
        <dbReference type="Rhea" id="RHEA:10264"/>
        <dbReference type="ChEBI" id="CHEBI:15903"/>
        <dbReference type="ChEBI" id="CHEBI:17925"/>
        <dbReference type="EC" id="5.1.3.3"/>
    </reaction>
</comment>
<comment type="similarity">
    <text evidence="3 8">Belongs to the aldose epimerase family.</text>
</comment>
<dbReference type="InterPro" id="IPR047215">
    <property type="entry name" value="Galactose_mutarotase-like"/>
</dbReference>
<dbReference type="UniPathway" id="UPA00242"/>
<dbReference type="InterPro" id="IPR018052">
    <property type="entry name" value="Ald1_epimerase_CS"/>
</dbReference>
<feature type="active site" description="Proton donor" evidence="9">
    <location>
        <position position="179"/>
    </location>
</feature>
<evidence type="ECO:0000256" key="3">
    <source>
        <dbReference type="ARBA" id="ARBA00006206"/>
    </source>
</evidence>
<dbReference type="GO" id="GO:0030246">
    <property type="term" value="F:carbohydrate binding"/>
    <property type="evidence" value="ECO:0007669"/>
    <property type="project" value="InterPro"/>
</dbReference>
<dbReference type="InterPro" id="IPR015443">
    <property type="entry name" value="Aldose_1-epimerase"/>
</dbReference>
<dbReference type="InterPro" id="IPR008183">
    <property type="entry name" value="Aldose_1/G6P_1-epimerase"/>
</dbReference>
<reference evidence="13" key="1">
    <citation type="submission" date="2018-10" db="EMBL/GenBank/DDBJ databases">
        <title>FDA dAtabase for Regulatory Grade micrObial Sequences (FDA-ARGOS): Supporting development and validation of Infectious Disease Dx tests.</title>
        <authorList>
            <person name="Minogue T."/>
            <person name="Wolcott M."/>
            <person name="Wasieloski L."/>
            <person name="Aguilar W."/>
            <person name="Moore D."/>
            <person name="Tallon L."/>
            <person name="Sadzewicz L."/>
            <person name="Sengamalay N."/>
            <person name="Ott S."/>
            <person name="Godinez A."/>
            <person name="Nagaraj S."/>
            <person name="Vavikolanu K."/>
            <person name="Vyas G."/>
            <person name="Nadendla S."/>
            <person name="George J."/>
            <person name="Sichtig H."/>
        </authorList>
    </citation>
    <scope>NUCLEOTIDE SEQUENCE [LARGE SCALE GENOMIC DNA]</scope>
    <source>
        <strain evidence="13">FDAARGOS_343</strain>
    </source>
</reference>
<evidence type="ECO:0000256" key="4">
    <source>
        <dbReference type="ARBA" id="ARBA00013185"/>
    </source>
</evidence>
<dbReference type="AlphaFoldDB" id="A0A553SFA1"/>
<dbReference type="GO" id="GO:0006006">
    <property type="term" value="P:glucose metabolic process"/>
    <property type="evidence" value="ECO:0007669"/>
    <property type="project" value="TreeGrafter"/>
</dbReference>
<evidence type="ECO:0000256" key="2">
    <source>
        <dbReference type="ARBA" id="ARBA00005028"/>
    </source>
</evidence>
<dbReference type="InterPro" id="IPR014718">
    <property type="entry name" value="GH-type_carb-bd"/>
</dbReference>
<proteinExistence type="inferred from homology"/>
<dbReference type="EC" id="5.1.3.3" evidence="4 8"/>
<dbReference type="Pfam" id="PF01263">
    <property type="entry name" value="Aldose_epim"/>
    <property type="match status" value="1"/>
</dbReference>
<dbReference type="EMBL" id="RIBP01000004">
    <property type="protein sequence ID" value="TRZ35673.1"/>
    <property type="molecule type" value="Genomic_DNA"/>
</dbReference>
<evidence type="ECO:0000256" key="11">
    <source>
        <dbReference type="PIRSR" id="PIRSR005096-3"/>
    </source>
</evidence>
<keyword evidence="7 8" id="KW-0119">Carbohydrate metabolism</keyword>
<dbReference type="RefSeq" id="WP_185764240.1">
    <property type="nucleotide sequence ID" value="NZ_RIBP01000004.1"/>
</dbReference>
<evidence type="ECO:0000313" key="13">
    <source>
        <dbReference type="Proteomes" id="UP000319837"/>
    </source>
</evidence>
<evidence type="ECO:0000256" key="9">
    <source>
        <dbReference type="PIRSR" id="PIRSR005096-1"/>
    </source>
</evidence>
<evidence type="ECO:0000256" key="6">
    <source>
        <dbReference type="ARBA" id="ARBA00023235"/>
    </source>
</evidence>
<accession>A0A553SFA1</accession>
<evidence type="ECO:0000256" key="8">
    <source>
        <dbReference type="PIRNR" id="PIRNR005096"/>
    </source>
</evidence>
<name>A0A553SFA1_NIACI</name>
<organism evidence="12 13">
    <name type="scientific">Niallia circulans</name>
    <name type="common">Bacillus circulans</name>
    <dbReference type="NCBI Taxonomy" id="1397"/>
    <lineage>
        <taxon>Bacteria</taxon>
        <taxon>Bacillati</taxon>
        <taxon>Bacillota</taxon>
        <taxon>Bacilli</taxon>
        <taxon>Bacillales</taxon>
        <taxon>Bacillaceae</taxon>
        <taxon>Niallia</taxon>
    </lineage>
</organism>
<feature type="binding site" evidence="11">
    <location>
        <begin position="179"/>
        <end position="181"/>
    </location>
    <ligand>
        <name>beta-D-galactose</name>
        <dbReference type="ChEBI" id="CHEBI:27667"/>
    </ligand>
</feature>
<keyword evidence="6 8" id="KW-0413">Isomerase</keyword>
<dbReference type="GO" id="GO:0005737">
    <property type="term" value="C:cytoplasm"/>
    <property type="evidence" value="ECO:0007669"/>
    <property type="project" value="TreeGrafter"/>
</dbReference>
<dbReference type="CDD" id="cd09019">
    <property type="entry name" value="galactose_mutarotase_like"/>
    <property type="match status" value="1"/>
</dbReference>
<feature type="active site" description="Proton acceptor" evidence="9">
    <location>
        <position position="313"/>
    </location>
</feature>
<dbReference type="PANTHER" id="PTHR10091:SF0">
    <property type="entry name" value="GALACTOSE MUTAROTASE"/>
    <property type="match status" value="1"/>
</dbReference>
<sequence>MKSTIELYGKIDSKDVNQYKLTNDNGMEVSFINYGCIITSILTPNKEGNIENVVLGYDSLSGYEKDSYFLGAVVGRIAGRIKGASFELDGQSYTLAKNDGPNHLHGGIKGYNTVVWEAEPVEEAGAIGVQFTHTSPDGDEGYPGELKLTVTYLLTNNNELVIRYSGISDKKTIINMTNHSYFNLSGNYKSDILNHKLTIDADRVLELDDELIPTGVVADVVHTAFDFREGRLIKTGPESREAQISLAGEGYDHPFLLNKEKSDEILLVDEESGRTLTINTDEAGVVLYTGNQIDESDRFIDVPAKRYHGLCLETQGLPDAINQPDFPSWIIDANKEYKTTTTYRFGTLLQ</sequence>
<dbReference type="Gene3D" id="2.70.98.10">
    <property type="match status" value="1"/>
</dbReference>
<dbReference type="GO" id="GO:0004034">
    <property type="term" value="F:aldose 1-epimerase activity"/>
    <property type="evidence" value="ECO:0007669"/>
    <property type="project" value="UniProtKB-EC"/>
</dbReference>
<dbReference type="GO" id="GO:0033499">
    <property type="term" value="P:galactose catabolic process via UDP-galactose, Leloir pathway"/>
    <property type="evidence" value="ECO:0007669"/>
    <property type="project" value="TreeGrafter"/>
</dbReference>
<gene>
    <name evidence="12" type="ORF">CEQ21_08535</name>
</gene>
<dbReference type="SUPFAM" id="SSF74650">
    <property type="entry name" value="Galactose mutarotase-like"/>
    <property type="match status" value="1"/>
</dbReference>
<dbReference type="PROSITE" id="PS00545">
    <property type="entry name" value="ALDOSE_1_EPIMERASE"/>
    <property type="match status" value="1"/>
</dbReference>
<evidence type="ECO:0000313" key="12">
    <source>
        <dbReference type="EMBL" id="TRZ35673.1"/>
    </source>
</evidence>
<dbReference type="PANTHER" id="PTHR10091">
    <property type="entry name" value="ALDOSE-1-EPIMERASE"/>
    <property type="match status" value="1"/>
</dbReference>
<dbReference type="Proteomes" id="UP000319837">
    <property type="component" value="Unassembled WGS sequence"/>
</dbReference>
<evidence type="ECO:0000256" key="7">
    <source>
        <dbReference type="ARBA" id="ARBA00023277"/>
    </source>
</evidence>
<comment type="caution">
    <text evidence="12">The sequence shown here is derived from an EMBL/GenBank/DDBJ whole genome shotgun (WGS) entry which is preliminary data.</text>
</comment>
<dbReference type="PIRSF" id="PIRSF005096">
    <property type="entry name" value="GALM"/>
    <property type="match status" value="1"/>
</dbReference>
<evidence type="ECO:0000256" key="5">
    <source>
        <dbReference type="ARBA" id="ARBA00014165"/>
    </source>
</evidence>
<evidence type="ECO:0000256" key="1">
    <source>
        <dbReference type="ARBA" id="ARBA00001614"/>
    </source>
</evidence>
<comment type="pathway">
    <text evidence="2 8">Carbohydrate metabolism; hexose metabolism.</text>
</comment>
<evidence type="ECO:0000256" key="10">
    <source>
        <dbReference type="PIRSR" id="PIRSR005096-2"/>
    </source>
</evidence>
<dbReference type="NCBIfam" id="NF008277">
    <property type="entry name" value="PRK11055.1"/>
    <property type="match status" value="1"/>
</dbReference>
<dbReference type="InterPro" id="IPR011013">
    <property type="entry name" value="Gal_mutarotase_sf_dom"/>
</dbReference>